<dbReference type="STRING" id="745368.SAMN02745178_00255"/>
<dbReference type="AlphaFoldDB" id="A0A1T4WAB1"/>
<dbReference type="EMBL" id="FUYF01000001">
    <property type="protein sequence ID" value="SKA74059.1"/>
    <property type="molecule type" value="Genomic_DNA"/>
</dbReference>
<dbReference type="GO" id="GO:0005829">
    <property type="term" value="C:cytosol"/>
    <property type="evidence" value="ECO:0007669"/>
    <property type="project" value="TreeGrafter"/>
</dbReference>
<evidence type="ECO:0000313" key="1">
    <source>
        <dbReference type="EMBL" id="SKA74059.1"/>
    </source>
</evidence>
<reference evidence="1 2" key="1">
    <citation type="submission" date="2017-02" db="EMBL/GenBank/DDBJ databases">
        <authorList>
            <person name="Peterson S.W."/>
        </authorList>
    </citation>
    <scope>NUCLEOTIDE SEQUENCE [LARGE SCALE GENOMIC DNA]</scope>
    <source>
        <strain evidence="1 2">ATCC 27749</strain>
    </source>
</reference>
<gene>
    <name evidence="1" type="ORF">SAMN02745178_00255</name>
</gene>
<evidence type="ECO:0000313" key="2">
    <source>
        <dbReference type="Proteomes" id="UP000190286"/>
    </source>
</evidence>
<organism evidence="1 2">
    <name type="scientific">Gemmiger formicilis</name>
    <dbReference type="NCBI Taxonomy" id="745368"/>
    <lineage>
        <taxon>Bacteria</taxon>
        <taxon>Bacillati</taxon>
        <taxon>Bacillota</taxon>
        <taxon>Clostridia</taxon>
        <taxon>Eubacteriales</taxon>
        <taxon>Gemmiger</taxon>
    </lineage>
</organism>
<keyword evidence="2" id="KW-1185">Reference proteome</keyword>
<dbReference type="InterPro" id="IPR023214">
    <property type="entry name" value="HAD_sf"/>
</dbReference>
<dbReference type="PROSITE" id="PS01229">
    <property type="entry name" value="COF_2"/>
    <property type="match status" value="1"/>
</dbReference>
<proteinExistence type="predicted"/>
<dbReference type="GeneID" id="93336754"/>
<accession>A0A1T4WAB1</accession>
<dbReference type="PANTHER" id="PTHR10000:SF53">
    <property type="entry name" value="5-AMINO-6-(5-PHOSPHO-D-RIBITYLAMINO)URACIL PHOSPHATASE YBJI-RELATED"/>
    <property type="match status" value="1"/>
</dbReference>
<dbReference type="InterPro" id="IPR036412">
    <property type="entry name" value="HAD-like_sf"/>
</dbReference>
<dbReference type="RefSeq" id="WP_078783269.1">
    <property type="nucleotide sequence ID" value="NZ_FUYF01000001.1"/>
</dbReference>
<dbReference type="GO" id="GO:0016791">
    <property type="term" value="F:phosphatase activity"/>
    <property type="evidence" value="ECO:0007669"/>
    <property type="project" value="TreeGrafter"/>
</dbReference>
<dbReference type="GO" id="GO:0000287">
    <property type="term" value="F:magnesium ion binding"/>
    <property type="evidence" value="ECO:0007669"/>
    <property type="project" value="TreeGrafter"/>
</dbReference>
<dbReference type="Proteomes" id="UP000190286">
    <property type="component" value="Unassembled WGS sequence"/>
</dbReference>
<dbReference type="Gene3D" id="3.40.50.1000">
    <property type="entry name" value="HAD superfamily/HAD-like"/>
    <property type="match status" value="1"/>
</dbReference>
<dbReference type="OrthoDB" id="9814970at2"/>
<name>A0A1T4WAB1_9FIRM</name>
<dbReference type="PANTHER" id="PTHR10000">
    <property type="entry name" value="PHOSPHOSERINE PHOSPHATASE"/>
    <property type="match status" value="1"/>
</dbReference>
<dbReference type="Gene3D" id="3.30.1240.10">
    <property type="match status" value="1"/>
</dbReference>
<sequence length="257" mass="28881">MAIKMICSDIDGTLLQYGRKKLEGEIFDQIRALHDRGILFCPASGRQYTSLRLLFAPVADCCVFLCENGGVLFKDEHCIAENPMPRALAEEIAHDLWDRSDGQGEVMLSGQNCAYLMERGLGMLDRIQFIGNRYKVISDPSEIPEEIVKVSVYLHEGVEKYTNRFVPRWQQANCAVAGPYWIDTTTANKGVGVESLCRVLGFAHDEVMAFGDNYNDVAMLDLVGTPYIMDGAAAPLRARYPLHTPRPEDVLREFLRK</sequence>
<dbReference type="SUPFAM" id="SSF56784">
    <property type="entry name" value="HAD-like"/>
    <property type="match status" value="1"/>
</dbReference>
<protein>
    <recommendedName>
        <fullName evidence="3">Hydrolase</fullName>
    </recommendedName>
</protein>
<evidence type="ECO:0008006" key="3">
    <source>
        <dbReference type="Google" id="ProtNLM"/>
    </source>
</evidence>
<dbReference type="Pfam" id="PF08282">
    <property type="entry name" value="Hydrolase_3"/>
    <property type="match status" value="1"/>
</dbReference>